<dbReference type="InterPro" id="IPR002401">
    <property type="entry name" value="Cyt_P450_E_grp-I"/>
</dbReference>
<dbReference type="Gene3D" id="1.10.630.10">
    <property type="entry name" value="Cytochrome P450"/>
    <property type="match status" value="1"/>
</dbReference>
<dbReference type="Pfam" id="PF00067">
    <property type="entry name" value="p450"/>
    <property type="match status" value="1"/>
</dbReference>
<dbReference type="OrthoDB" id="6764281at2759"/>
<proteinExistence type="predicted"/>
<sequence>MDHIIEQKMKLNTAKEERASNNREEKDFLQLLLDVKEQEDAEKPITRTQIKALRTDTTATTTEWAMAEMMSNPEIMRKAQEELAEVVGMTNIVEESHLPKLKFMKETHCGYTRQSHSYIFSKCPSESCTVGGYTVPKGTKVFINVWAIHRDPKYWDNPSEFKPKRFLTNPSRWDYGGNNFQYLPFGSGRIVCPGIPLAERMLIYLLASSPRVKTLIFHSNLKLF</sequence>
<keyword evidence="1" id="KW-0479">Metal-binding</keyword>
<evidence type="ECO:0000256" key="1">
    <source>
        <dbReference type="PIRSR" id="PIRSR602401-1"/>
    </source>
</evidence>
<dbReference type="InterPro" id="IPR036396">
    <property type="entry name" value="Cyt_P450_sf"/>
</dbReference>
<dbReference type="GO" id="GO:0005506">
    <property type="term" value="F:iron ion binding"/>
    <property type="evidence" value="ECO:0007669"/>
    <property type="project" value="InterPro"/>
</dbReference>
<keyword evidence="1" id="KW-0408">Iron</keyword>
<reference evidence="2 3" key="1">
    <citation type="journal article" date="2018" name="PLoS Genet.">
        <title>Population sequencing reveals clonal diversity and ancestral inbreeding in the grapevine cultivar Chardonnay.</title>
        <authorList>
            <person name="Roach M.J."/>
            <person name="Johnson D.L."/>
            <person name="Bohlmann J."/>
            <person name="van Vuuren H.J."/>
            <person name="Jones S.J."/>
            <person name="Pretorius I.S."/>
            <person name="Schmidt S.A."/>
            <person name="Borneman A.R."/>
        </authorList>
    </citation>
    <scope>NUCLEOTIDE SEQUENCE [LARGE SCALE GENOMIC DNA]</scope>
    <source>
        <strain evidence="3">cv. Chardonnay</strain>
        <tissue evidence="2">Leaf</tissue>
    </source>
</reference>
<dbReference type="PANTHER" id="PTHR47951:SF7">
    <property type="entry name" value="FLAVONOID 3',5'-HYDROXYLASE-LIKE ISOFORM X1"/>
    <property type="match status" value="1"/>
</dbReference>
<accession>A0A438K2K7</accession>
<keyword evidence="1" id="KW-0349">Heme</keyword>
<dbReference type="SUPFAM" id="SSF48264">
    <property type="entry name" value="Cytochrome P450"/>
    <property type="match status" value="1"/>
</dbReference>
<feature type="binding site" description="axial binding residue" evidence="1">
    <location>
        <position position="192"/>
    </location>
    <ligand>
        <name>heme</name>
        <dbReference type="ChEBI" id="CHEBI:30413"/>
    </ligand>
    <ligandPart>
        <name>Fe</name>
        <dbReference type="ChEBI" id="CHEBI:18248"/>
    </ligandPart>
</feature>
<protein>
    <submittedName>
        <fullName evidence="2">2-hydroxyisoflavanone synthase</fullName>
    </submittedName>
</protein>
<evidence type="ECO:0000313" key="2">
    <source>
        <dbReference type="EMBL" id="RVX15429.1"/>
    </source>
</evidence>
<comment type="cofactor">
    <cofactor evidence="1">
        <name>heme</name>
        <dbReference type="ChEBI" id="CHEBI:30413"/>
    </cofactor>
</comment>
<dbReference type="Proteomes" id="UP000288805">
    <property type="component" value="Unassembled WGS sequence"/>
</dbReference>
<dbReference type="EMBL" id="QGNW01000018">
    <property type="protein sequence ID" value="RVX15429.1"/>
    <property type="molecule type" value="Genomic_DNA"/>
</dbReference>
<organism evidence="2 3">
    <name type="scientific">Vitis vinifera</name>
    <name type="common">Grape</name>
    <dbReference type="NCBI Taxonomy" id="29760"/>
    <lineage>
        <taxon>Eukaryota</taxon>
        <taxon>Viridiplantae</taxon>
        <taxon>Streptophyta</taxon>
        <taxon>Embryophyta</taxon>
        <taxon>Tracheophyta</taxon>
        <taxon>Spermatophyta</taxon>
        <taxon>Magnoliopsida</taxon>
        <taxon>eudicotyledons</taxon>
        <taxon>Gunneridae</taxon>
        <taxon>Pentapetalae</taxon>
        <taxon>rosids</taxon>
        <taxon>Vitales</taxon>
        <taxon>Vitaceae</taxon>
        <taxon>Viteae</taxon>
        <taxon>Vitis</taxon>
    </lineage>
</organism>
<dbReference type="AlphaFoldDB" id="A0A438K2K7"/>
<dbReference type="GO" id="GO:0020037">
    <property type="term" value="F:heme binding"/>
    <property type="evidence" value="ECO:0007669"/>
    <property type="project" value="InterPro"/>
</dbReference>
<dbReference type="PANTHER" id="PTHR47951">
    <property type="entry name" value="OS08G0547900 PROTEIN"/>
    <property type="match status" value="1"/>
</dbReference>
<dbReference type="InterPro" id="IPR001128">
    <property type="entry name" value="Cyt_P450"/>
</dbReference>
<dbReference type="PRINTS" id="PR00463">
    <property type="entry name" value="EP450I"/>
</dbReference>
<name>A0A438K2K7_VITVI</name>
<dbReference type="GO" id="GO:0004497">
    <property type="term" value="F:monooxygenase activity"/>
    <property type="evidence" value="ECO:0007669"/>
    <property type="project" value="InterPro"/>
</dbReference>
<dbReference type="GO" id="GO:0016705">
    <property type="term" value="F:oxidoreductase activity, acting on paired donors, with incorporation or reduction of molecular oxygen"/>
    <property type="evidence" value="ECO:0007669"/>
    <property type="project" value="InterPro"/>
</dbReference>
<gene>
    <name evidence="2" type="primary">CYP93C2</name>
    <name evidence="2" type="ORF">CK203_008998</name>
</gene>
<comment type="caution">
    <text evidence="2">The sequence shown here is derived from an EMBL/GenBank/DDBJ whole genome shotgun (WGS) entry which is preliminary data.</text>
</comment>
<evidence type="ECO:0000313" key="3">
    <source>
        <dbReference type="Proteomes" id="UP000288805"/>
    </source>
</evidence>